<proteinExistence type="predicted"/>
<comment type="caution">
    <text evidence="1">The sequence shown here is derived from an EMBL/GenBank/DDBJ whole genome shotgun (WGS) entry which is preliminary data.</text>
</comment>
<dbReference type="AlphaFoldDB" id="A0A9P4HLB7"/>
<reference evidence="1" key="1">
    <citation type="journal article" date="2020" name="Stud. Mycol.">
        <title>101 Dothideomycetes genomes: a test case for predicting lifestyles and emergence of pathogens.</title>
        <authorList>
            <person name="Haridas S."/>
            <person name="Albert R."/>
            <person name="Binder M."/>
            <person name="Bloem J."/>
            <person name="Labutti K."/>
            <person name="Salamov A."/>
            <person name="Andreopoulos B."/>
            <person name="Baker S."/>
            <person name="Barry K."/>
            <person name="Bills G."/>
            <person name="Bluhm B."/>
            <person name="Cannon C."/>
            <person name="Castanera R."/>
            <person name="Culley D."/>
            <person name="Daum C."/>
            <person name="Ezra D."/>
            <person name="Gonzalez J."/>
            <person name="Henrissat B."/>
            <person name="Kuo A."/>
            <person name="Liang C."/>
            <person name="Lipzen A."/>
            <person name="Lutzoni F."/>
            <person name="Magnuson J."/>
            <person name="Mondo S."/>
            <person name="Nolan M."/>
            <person name="Ohm R."/>
            <person name="Pangilinan J."/>
            <person name="Park H.-J."/>
            <person name="Ramirez L."/>
            <person name="Alfaro M."/>
            <person name="Sun H."/>
            <person name="Tritt A."/>
            <person name="Yoshinaga Y."/>
            <person name="Zwiers L.-H."/>
            <person name="Turgeon B."/>
            <person name="Goodwin S."/>
            <person name="Spatafora J."/>
            <person name="Crous P."/>
            <person name="Grigoriev I."/>
        </authorList>
    </citation>
    <scope>NUCLEOTIDE SEQUENCE</scope>
    <source>
        <strain evidence="1">CBS 110217</strain>
    </source>
</reference>
<dbReference type="Proteomes" id="UP000799777">
    <property type="component" value="Unassembled WGS sequence"/>
</dbReference>
<gene>
    <name evidence="1" type="ORF">EK21DRAFT_83408</name>
</gene>
<evidence type="ECO:0000313" key="2">
    <source>
        <dbReference type="Proteomes" id="UP000799777"/>
    </source>
</evidence>
<protein>
    <submittedName>
        <fullName evidence="1">Uncharacterized protein</fullName>
    </submittedName>
</protein>
<sequence>MAGLTRPVAPAVSLIAPICYRGVEQGANADVEARGNVQEDGLTHELADASLEPVPGEVGRDRFATISHEVLLRDVTSEMFAGKVSQDFGIEYLSVGTPDRSLDGQWIPGNYYGESRPIIPLVVQSVRGYATEEEARWIFFIVDSGSPHIFLEPQAWTALGFRDQDHGMISIGGQRMQALQSRKGDAVHNVNLIGMPTLRQLDGVLFPNPVGVFFGSPYQLKSTLNAENGPLVKKPSCTPVESHGAAEILLVSERSTSRAQLAAKSTWKAPPRDQRVLMEGLEALSKALEPASDYQLPTWQFFVSKKKHTYVWQAVSELLRAQRPSTDQFETVSVPNSIHIVQKQCLSQM</sequence>
<evidence type="ECO:0000313" key="1">
    <source>
        <dbReference type="EMBL" id="KAF2036433.1"/>
    </source>
</evidence>
<accession>A0A9P4HLB7</accession>
<name>A0A9P4HLB7_9PLEO</name>
<dbReference type="OrthoDB" id="5414761at2759"/>
<organism evidence="1 2">
    <name type="scientific">Setomelanomma holmii</name>
    <dbReference type="NCBI Taxonomy" id="210430"/>
    <lineage>
        <taxon>Eukaryota</taxon>
        <taxon>Fungi</taxon>
        <taxon>Dikarya</taxon>
        <taxon>Ascomycota</taxon>
        <taxon>Pezizomycotina</taxon>
        <taxon>Dothideomycetes</taxon>
        <taxon>Pleosporomycetidae</taxon>
        <taxon>Pleosporales</taxon>
        <taxon>Pleosporineae</taxon>
        <taxon>Phaeosphaeriaceae</taxon>
        <taxon>Setomelanomma</taxon>
    </lineage>
</organism>
<keyword evidence="2" id="KW-1185">Reference proteome</keyword>
<dbReference type="EMBL" id="ML978154">
    <property type="protein sequence ID" value="KAF2036433.1"/>
    <property type="molecule type" value="Genomic_DNA"/>
</dbReference>